<dbReference type="SUPFAM" id="SSF158446">
    <property type="entry name" value="IVS-encoded protein-like"/>
    <property type="match status" value="1"/>
</dbReference>
<dbReference type="PANTHER" id="PTHR38471:SF2">
    <property type="entry name" value="FOUR HELIX BUNDLE PROTEIN"/>
    <property type="match status" value="1"/>
</dbReference>
<dbReference type="Pfam" id="PF05635">
    <property type="entry name" value="23S_rRNA_IVP"/>
    <property type="match status" value="1"/>
</dbReference>
<reference evidence="2 3" key="1">
    <citation type="submission" date="2019-02" db="EMBL/GenBank/DDBJ databases">
        <title>Deep-cultivation of Planctomycetes and their phenomic and genomic characterization uncovers novel biology.</title>
        <authorList>
            <person name="Wiegand S."/>
            <person name="Jogler M."/>
            <person name="Boedeker C."/>
            <person name="Pinto D."/>
            <person name="Vollmers J."/>
            <person name="Rivas-Marin E."/>
            <person name="Kohn T."/>
            <person name="Peeters S.H."/>
            <person name="Heuer A."/>
            <person name="Rast P."/>
            <person name="Oberbeckmann S."/>
            <person name="Bunk B."/>
            <person name="Jeske O."/>
            <person name="Meyerdierks A."/>
            <person name="Storesund J.E."/>
            <person name="Kallscheuer N."/>
            <person name="Luecker S."/>
            <person name="Lage O.M."/>
            <person name="Pohl T."/>
            <person name="Merkel B.J."/>
            <person name="Hornburger P."/>
            <person name="Mueller R.-W."/>
            <person name="Bruemmer F."/>
            <person name="Labrenz M."/>
            <person name="Spormann A.M."/>
            <person name="Op Den Camp H."/>
            <person name="Overmann J."/>
            <person name="Amann R."/>
            <person name="Jetten M.S.M."/>
            <person name="Mascher T."/>
            <person name="Medema M.H."/>
            <person name="Devos D.P."/>
            <person name="Kaster A.-K."/>
            <person name="Ovreas L."/>
            <person name="Rohde M."/>
            <person name="Galperin M.Y."/>
            <person name="Jogler C."/>
        </authorList>
    </citation>
    <scope>NUCLEOTIDE SEQUENCE [LARGE SCALE GENOMIC DNA]</scope>
    <source>
        <strain evidence="2 3">Poly51</strain>
    </source>
</reference>
<evidence type="ECO:0008006" key="4">
    <source>
        <dbReference type="Google" id="ProtNLM"/>
    </source>
</evidence>
<feature type="region of interest" description="Disordered" evidence="1">
    <location>
        <begin position="173"/>
        <end position="201"/>
    </location>
</feature>
<evidence type="ECO:0000256" key="1">
    <source>
        <dbReference type="SAM" id="MobiDB-lite"/>
    </source>
</evidence>
<accession>A0A5C6ENM9</accession>
<dbReference type="AlphaFoldDB" id="A0A5C6ENM9"/>
<dbReference type="CDD" id="cd16377">
    <property type="entry name" value="23S_rRNA_IVP_like"/>
    <property type="match status" value="1"/>
</dbReference>
<dbReference type="Gene3D" id="1.20.1440.60">
    <property type="entry name" value="23S rRNA-intervening sequence"/>
    <property type="match status" value="1"/>
</dbReference>
<evidence type="ECO:0000313" key="2">
    <source>
        <dbReference type="EMBL" id="TWU50652.1"/>
    </source>
</evidence>
<organism evidence="2 3">
    <name type="scientific">Rubripirellula tenax</name>
    <dbReference type="NCBI Taxonomy" id="2528015"/>
    <lineage>
        <taxon>Bacteria</taxon>
        <taxon>Pseudomonadati</taxon>
        <taxon>Planctomycetota</taxon>
        <taxon>Planctomycetia</taxon>
        <taxon>Pirellulales</taxon>
        <taxon>Pirellulaceae</taxon>
        <taxon>Rubripirellula</taxon>
    </lineage>
</organism>
<evidence type="ECO:0000313" key="3">
    <source>
        <dbReference type="Proteomes" id="UP000318288"/>
    </source>
</evidence>
<dbReference type="RefSeq" id="WP_146459354.1">
    <property type="nucleotide sequence ID" value="NZ_SJPW01000005.1"/>
</dbReference>
<dbReference type="InterPro" id="IPR036583">
    <property type="entry name" value="23S_rRNA_IVS_sf"/>
</dbReference>
<dbReference type="OrthoDB" id="9800370at2"/>
<comment type="caution">
    <text evidence="2">The sequence shown here is derived from an EMBL/GenBank/DDBJ whole genome shotgun (WGS) entry which is preliminary data.</text>
</comment>
<dbReference type="EMBL" id="SJPW01000005">
    <property type="protein sequence ID" value="TWU50652.1"/>
    <property type="molecule type" value="Genomic_DNA"/>
</dbReference>
<dbReference type="PANTHER" id="PTHR38471">
    <property type="entry name" value="FOUR HELIX BUNDLE PROTEIN"/>
    <property type="match status" value="1"/>
</dbReference>
<dbReference type="Proteomes" id="UP000318288">
    <property type="component" value="Unassembled WGS sequence"/>
</dbReference>
<dbReference type="NCBIfam" id="TIGR02436">
    <property type="entry name" value="four helix bundle protein"/>
    <property type="match status" value="1"/>
</dbReference>
<dbReference type="InterPro" id="IPR012657">
    <property type="entry name" value="23S_rRNA-intervening_sequence"/>
</dbReference>
<sequence>MNDRICSHRDLIVYQKSFSAGKRIFELWGAFPREEMYSLTDQVRRSSRSVSANIAEAWRKRRYEKHFCSTLNIAESEAAETQVWFEYAAAHGYLEQKTAEQANDFYDELLRMIVSMIASPEKWYIGKRESKTRREEDTERAEKGVNEVIAAYLVNDAPEIDQFDLLIPSPTLRVSSYSSSSLSVSPPPHVSPSESPEDEDA</sequence>
<proteinExistence type="predicted"/>
<feature type="compositionally biased region" description="Low complexity" evidence="1">
    <location>
        <begin position="173"/>
        <end position="184"/>
    </location>
</feature>
<gene>
    <name evidence="2" type="ORF">Poly51_39450</name>
</gene>
<protein>
    <recommendedName>
        <fullName evidence="4">Four helix bundle protein</fullName>
    </recommendedName>
</protein>
<keyword evidence="3" id="KW-1185">Reference proteome</keyword>
<name>A0A5C6ENM9_9BACT</name>